<organism evidence="3 4">
    <name type="scientific">Variovorax defluvii</name>
    <dbReference type="NCBI Taxonomy" id="913761"/>
    <lineage>
        <taxon>Bacteria</taxon>
        <taxon>Pseudomonadati</taxon>
        <taxon>Pseudomonadota</taxon>
        <taxon>Betaproteobacteria</taxon>
        <taxon>Burkholderiales</taxon>
        <taxon>Comamonadaceae</taxon>
        <taxon>Variovorax</taxon>
    </lineage>
</organism>
<evidence type="ECO:0000256" key="1">
    <source>
        <dbReference type="ARBA" id="ARBA00006987"/>
    </source>
</evidence>
<dbReference type="PIRSF" id="PIRSF017082">
    <property type="entry name" value="YflP"/>
    <property type="match status" value="1"/>
</dbReference>
<dbReference type="Proteomes" id="UP001500975">
    <property type="component" value="Unassembled WGS sequence"/>
</dbReference>
<dbReference type="RefSeq" id="WP_345540949.1">
    <property type="nucleotide sequence ID" value="NZ_BAABGJ010000080.1"/>
</dbReference>
<dbReference type="SUPFAM" id="SSF53850">
    <property type="entry name" value="Periplasmic binding protein-like II"/>
    <property type="match status" value="1"/>
</dbReference>
<dbReference type="Gene3D" id="3.40.190.10">
    <property type="entry name" value="Periplasmic binding protein-like II"/>
    <property type="match status" value="1"/>
</dbReference>
<dbReference type="InterPro" id="IPR005064">
    <property type="entry name" value="BUG"/>
</dbReference>
<proteinExistence type="inferred from homology"/>
<dbReference type="Gene3D" id="3.40.190.150">
    <property type="entry name" value="Bordetella uptake gene, domain 1"/>
    <property type="match status" value="1"/>
</dbReference>
<dbReference type="PANTHER" id="PTHR42928:SF5">
    <property type="entry name" value="BLR1237 PROTEIN"/>
    <property type="match status" value="1"/>
</dbReference>
<feature type="signal peptide" evidence="2">
    <location>
        <begin position="1"/>
        <end position="31"/>
    </location>
</feature>
<accession>A0ABP8IAL1</accession>
<keyword evidence="4" id="KW-1185">Reference proteome</keyword>
<comment type="similarity">
    <text evidence="1">Belongs to the UPF0065 (bug) family.</text>
</comment>
<evidence type="ECO:0000313" key="4">
    <source>
        <dbReference type="Proteomes" id="UP001500975"/>
    </source>
</evidence>
<gene>
    <name evidence="3" type="ORF">GCM10023165_46480</name>
</gene>
<evidence type="ECO:0000256" key="2">
    <source>
        <dbReference type="SAM" id="SignalP"/>
    </source>
</evidence>
<dbReference type="Pfam" id="PF03401">
    <property type="entry name" value="TctC"/>
    <property type="match status" value="1"/>
</dbReference>
<feature type="chain" id="PRO_5046851825" evidence="2">
    <location>
        <begin position="32"/>
        <end position="331"/>
    </location>
</feature>
<dbReference type="InterPro" id="IPR042100">
    <property type="entry name" value="Bug_dom1"/>
</dbReference>
<dbReference type="PANTHER" id="PTHR42928">
    <property type="entry name" value="TRICARBOXYLATE-BINDING PROTEIN"/>
    <property type="match status" value="1"/>
</dbReference>
<dbReference type="CDD" id="cd13579">
    <property type="entry name" value="PBP2_Bug_NagM"/>
    <property type="match status" value="1"/>
</dbReference>
<comment type="caution">
    <text evidence="3">The sequence shown here is derived from an EMBL/GenBank/DDBJ whole genome shotgun (WGS) entry which is preliminary data.</text>
</comment>
<reference evidence="4" key="1">
    <citation type="journal article" date="2019" name="Int. J. Syst. Evol. Microbiol.">
        <title>The Global Catalogue of Microorganisms (GCM) 10K type strain sequencing project: providing services to taxonomists for standard genome sequencing and annotation.</title>
        <authorList>
            <consortium name="The Broad Institute Genomics Platform"/>
            <consortium name="The Broad Institute Genome Sequencing Center for Infectious Disease"/>
            <person name="Wu L."/>
            <person name="Ma J."/>
        </authorList>
    </citation>
    <scope>NUCLEOTIDE SEQUENCE [LARGE SCALE GENOMIC DNA]</scope>
    <source>
        <strain evidence="4">JCM 17804</strain>
    </source>
</reference>
<protein>
    <submittedName>
        <fullName evidence="3">Tripartite tricarboxylate transporter substrate binding protein</fullName>
    </submittedName>
</protein>
<keyword evidence="2" id="KW-0732">Signal</keyword>
<evidence type="ECO:0000313" key="3">
    <source>
        <dbReference type="EMBL" id="GAA4354854.1"/>
    </source>
</evidence>
<dbReference type="EMBL" id="BAABGJ010000080">
    <property type="protein sequence ID" value="GAA4354854.1"/>
    <property type="molecule type" value="Genomic_DNA"/>
</dbReference>
<name>A0ABP8IAL1_9BURK</name>
<sequence length="331" mass="34941">MFSSRMPRGSRRVFTLGLAAAMAVFAGLAQAQPSATPIRLLVGFPAGAGTDAIARTLGEKLKDELGAPVVVENRAGAGGQIAAQALKAAAPDGHTLFLTHDHSISILPQVVKNPGFNPATDFVPVAGFATFANVLAVSGGTPARSMDEYVKWVRTQRGGKDTIGVPAPASIPEFLVKMIGTKYKIDVQAAPYRGSAPMTADMLGNQISAGIASVPDFIENHRAGKVRIVATIGTKRQALLPQVPTFTELGFANLEDLPYYGVFAPVGTPQPVIDRFGAALAKVLAMPDVKQKLTTLGLTVAYEPQGQFAGRVRSYTQTWERIIKSSGFTPQ</sequence>